<name>A0A418Y6I1_9BURK</name>
<organism evidence="1 2">
    <name type="scientific">Massilia cavernae</name>
    <dbReference type="NCBI Taxonomy" id="2320864"/>
    <lineage>
        <taxon>Bacteria</taxon>
        <taxon>Pseudomonadati</taxon>
        <taxon>Pseudomonadota</taxon>
        <taxon>Betaproteobacteria</taxon>
        <taxon>Burkholderiales</taxon>
        <taxon>Oxalobacteraceae</taxon>
        <taxon>Telluria group</taxon>
        <taxon>Massilia</taxon>
    </lineage>
</organism>
<sequence>MRALPALIALCCIAATPTPAQTRSEVEAAKNALDLKLYQATAQREAEIRKATAEAERAELLARLPLAESKALPGTVNTESFGAAGLVKAFDLAQDLATEVCAALPAGRTATIYDPVSTQGVVAARLVNDGLRHMGDDLARQNDELQKFIDLHAPQAPPVARTLSLVGLAVVPATIKSLADIAALFRTNAAVSSLGYGEDARAMFITSLAKTCPARIAGLGPGYLGEFDPAAHDKLMARVRAVVAQKSAYAGRVAIVQEMAASAKGEAKKDFTAVAAAAGAVIKAVDAFIESLQVGEASEKSPAYNAARYLAYGERTRGALVLDFNLRLEGMTIMKQNLFTGQHLRLSGVALLWYRLHETNGTLVAANSIRRISAPVTVDLRGAAAGSAFWDASPPGPTRP</sequence>
<dbReference type="Proteomes" id="UP000284006">
    <property type="component" value="Unassembled WGS sequence"/>
</dbReference>
<dbReference type="EMBL" id="QYUP01000040">
    <property type="protein sequence ID" value="RJG23874.1"/>
    <property type="molecule type" value="Genomic_DNA"/>
</dbReference>
<proteinExistence type="predicted"/>
<dbReference type="AlphaFoldDB" id="A0A418Y6I1"/>
<evidence type="ECO:0000313" key="2">
    <source>
        <dbReference type="Proteomes" id="UP000284006"/>
    </source>
</evidence>
<gene>
    <name evidence="1" type="ORF">D3872_04150</name>
</gene>
<comment type="caution">
    <text evidence="1">The sequence shown here is derived from an EMBL/GenBank/DDBJ whole genome shotgun (WGS) entry which is preliminary data.</text>
</comment>
<dbReference type="OrthoDB" id="8746577at2"/>
<accession>A0A418Y6I1</accession>
<keyword evidence="2" id="KW-1185">Reference proteome</keyword>
<reference evidence="1 2" key="1">
    <citation type="submission" date="2018-09" db="EMBL/GenBank/DDBJ databases">
        <authorList>
            <person name="Zhu H."/>
        </authorList>
    </citation>
    <scope>NUCLEOTIDE SEQUENCE [LARGE SCALE GENOMIC DNA]</scope>
    <source>
        <strain evidence="1 2">K1S02-61</strain>
    </source>
</reference>
<protein>
    <submittedName>
        <fullName evidence="1">Uncharacterized protein</fullName>
    </submittedName>
</protein>
<evidence type="ECO:0000313" key="1">
    <source>
        <dbReference type="EMBL" id="RJG23874.1"/>
    </source>
</evidence>